<name>A0ABR1WTS0_9PEZI</name>
<dbReference type="Proteomes" id="UP001480595">
    <property type="component" value="Unassembled WGS sequence"/>
</dbReference>
<dbReference type="GeneID" id="92086014"/>
<evidence type="ECO:0000313" key="2">
    <source>
        <dbReference type="EMBL" id="KAK8086568.1"/>
    </source>
</evidence>
<accession>A0ABR1WTS0</accession>
<feature type="region of interest" description="Disordered" evidence="1">
    <location>
        <begin position="1"/>
        <end position="21"/>
    </location>
</feature>
<dbReference type="GO" id="GO:0004497">
    <property type="term" value="F:monooxygenase activity"/>
    <property type="evidence" value="ECO:0007669"/>
    <property type="project" value="UniProtKB-KW"/>
</dbReference>
<keyword evidence="3" id="KW-1185">Reference proteome</keyword>
<evidence type="ECO:0000313" key="3">
    <source>
        <dbReference type="Proteomes" id="UP001480595"/>
    </source>
</evidence>
<organism evidence="2 3">
    <name type="scientific">Apiospora phragmitis</name>
    <dbReference type="NCBI Taxonomy" id="2905665"/>
    <lineage>
        <taxon>Eukaryota</taxon>
        <taxon>Fungi</taxon>
        <taxon>Dikarya</taxon>
        <taxon>Ascomycota</taxon>
        <taxon>Pezizomycotina</taxon>
        <taxon>Sordariomycetes</taxon>
        <taxon>Xylariomycetidae</taxon>
        <taxon>Amphisphaeriales</taxon>
        <taxon>Apiosporaceae</taxon>
        <taxon>Apiospora</taxon>
    </lineage>
</organism>
<sequence>MSASASKIVKVSGPQPPHQNGHTLTVEHRNGQGVDHHFGRRGHLQRPRDNQPAESRIPGIYQCSRVLPSSEVKTRQDFFIQGDHLQSPCRHPRCGRYRHGHRAPRRDHFGRGICDAVSQEWVLRSTETSGSRSPPPTRVRDDGTWVFPDTGRPKYEEAKNIKYKPTVVVCCTGYDRTFPFLDEKFQPTLDQADVSCGPTAATTATTPRRMEKATSITNRSFAYRPVALEIMRGELFDVTLRLGGFVFFFWY</sequence>
<comment type="caution">
    <text evidence="2">The sequence shown here is derived from an EMBL/GenBank/DDBJ whole genome shotgun (WGS) entry which is preliminary data.</text>
</comment>
<dbReference type="RefSeq" id="XP_066721092.1">
    <property type="nucleotide sequence ID" value="XM_066852951.1"/>
</dbReference>
<keyword evidence="2" id="KW-0560">Oxidoreductase</keyword>
<protein>
    <submittedName>
        <fullName evidence="2">Dimethylaniline monooxygenase</fullName>
    </submittedName>
</protein>
<reference evidence="2 3" key="1">
    <citation type="submission" date="2023-01" db="EMBL/GenBank/DDBJ databases">
        <title>Analysis of 21 Apiospora genomes using comparative genomics revels a genus with tremendous synthesis potential of carbohydrate active enzymes and secondary metabolites.</title>
        <authorList>
            <person name="Sorensen T."/>
        </authorList>
    </citation>
    <scope>NUCLEOTIDE SEQUENCE [LARGE SCALE GENOMIC DNA]</scope>
    <source>
        <strain evidence="2 3">CBS 135458</strain>
    </source>
</reference>
<dbReference type="EMBL" id="JAQQWL010000002">
    <property type="protein sequence ID" value="KAK8086568.1"/>
    <property type="molecule type" value="Genomic_DNA"/>
</dbReference>
<evidence type="ECO:0000256" key="1">
    <source>
        <dbReference type="SAM" id="MobiDB-lite"/>
    </source>
</evidence>
<gene>
    <name evidence="2" type="ORF">PG994_001542</name>
</gene>
<keyword evidence="2" id="KW-0503">Monooxygenase</keyword>
<proteinExistence type="predicted"/>